<reference evidence="2 3" key="1">
    <citation type="submission" date="2016-10" db="EMBL/GenBank/DDBJ databases">
        <authorList>
            <person name="de Groot N.N."/>
        </authorList>
    </citation>
    <scope>NUCLEOTIDE SEQUENCE [LARGE SCALE GENOMIC DNA]</scope>
    <source>
        <strain evidence="2 3">AR67</strain>
    </source>
</reference>
<keyword evidence="1" id="KW-0812">Transmembrane</keyword>
<proteinExistence type="predicted"/>
<evidence type="ECO:0000256" key="1">
    <source>
        <dbReference type="SAM" id="Phobius"/>
    </source>
</evidence>
<dbReference type="RefSeq" id="WP_074959926.1">
    <property type="nucleotide sequence ID" value="NZ_FOKQ01000003.1"/>
</dbReference>
<feature type="transmembrane region" description="Helical" evidence="1">
    <location>
        <begin position="7"/>
        <end position="24"/>
    </location>
</feature>
<keyword evidence="1" id="KW-0472">Membrane</keyword>
<name>A0A1I1DW85_RUMAL</name>
<dbReference type="Proteomes" id="UP000182192">
    <property type="component" value="Unassembled WGS sequence"/>
</dbReference>
<evidence type="ECO:0000313" key="3">
    <source>
        <dbReference type="Proteomes" id="UP000182192"/>
    </source>
</evidence>
<accession>A0A1I1DW85</accession>
<dbReference type="AlphaFoldDB" id="A0A1I1DW85"/>
<feature type="transmembrane region" description="Helical" evidence="1">
    <location>
        <begin position="44"/>
        <end position="61"/>
    </location>
</feature>
<protein>
    <submittedName>
        <fullName evidence="2">Uncharacterized protein</fullName>
    </submittedName>
</protein>
<gene>
    <name evidence="2" type="ORF">SAMN02910406_00534</name>
</gene>
<sequence length="96" mass="11153">MKKTGVKLILSFMAFLSVNLYFMFKGAAKGAEFFISPAVEETIFFIFLQLSVIVVYFVRPLTVKKSKIIYWCVSELFVLVTVYFWGIFIVGPIWFQ</sequence>
<dbReference type="EMBL" id="FOKQ01000003">
    <property type="protein sequence ID" value="SFB78666.1"/>
    <property type="molecule type" value="Genomic_DNA"/>
</dbReference>
<dbReference type="OrthoDB" id="2086200at2"/>
<organism evidence="2 3">
    <name type="scientific">Ruminococcus albus</name>
    <dbReference type="NCBI Taxonomy" id="1264"/>
    <lineage>
        <taxon>Bacteria</taxon>
        <taxon>Bacillati</taxon>
        <taxon>Bacillota</taxon>
        <taxon>Clostridia</taxon>
        <taxon>Eubacteriales</taxon>
        <taxon>Oscillospiraceae</taxon>
        <taxon>Ruminococcus</taxon>
    </lineage>
</organism>
<evidence type="ECO:0000313" key="2">
    <source>
        <dbReference type="EMBL" id="SFB78666.1"/>
    </source>
</evidence>
<feature type="transmembrane region" description="Helical" evidence="1">
    <location>
        <begin position="68"/>
        <end position="95"/>
    </location>
</feature>
<keyword evidence="1" id="KW-1133">Transmembrane helix</keyword>